<dbReference type="Pfam" id="PF01842">
    <property type="entry name" value="ACT"/>
    <property type="match status" value="1"/>
</dbReference>
<dbReference type="Proteomes" id="UP000265663">
    <property type="component" value="Unassembled WGS sequence"/>
</dbReference>
<dbReference type="GO" id="GO:0004664">
    <property type="term" value="F:prephenate dehydratase activity"/>
    <property type="evidence" value="ECO:0007669"/>
    <property type="project" value="InterPro"/>
</dbReference>
<dbReference type="InterPro" id="IPR018528">
    <property type="entry name" value="Preph_deHydtase_CS"/>
</dbReference>
<keyword evidence="2" id="KW-0057">Aromatic amino acid biosynthesis</keyword>
<sequence>MTRSNDASPLQIVMWECLRRVCNVDEHPFLPRPTLAYMERQQPFPRLNLFNPDLLCDHLKQWGPQGWLSQWLAVNFSEAVLGGGTLGRLFARGTVDKQSHRRIISKGASRRPIPGSDVIPRISVANCTVPVPVNPEEDLRSEPTVEDMADDDEKKPIVAFLGPEGSYTHQAALSTFSPSSSTLHPVPLISSVFAAVQQNHAHLGVIPLENSSNGSVVATLDLFADTASNYPDILVCGEAYVAVRHCLLGHKTPVPVQQNVEEREEGREGEDVAKYAHIKTLYSHPQAWGQCNLFLAKYLQAADKQDVSSTSRAAEMAASDTSGTSAALSSIAAAEIFGLDVLAKGVNDKVGNTTRFLVLRNRSIAPTYALLDRTISVTPEEEATTQQCKSLVTFTVEHSNPGALANCLTAFSEHGINLTSINTRPSGVGNWNYVFFVEFKGRRIERGQGQEGEGEDNVEKALGELEKRCKRLRWLGSWENRLEEER</sequence>
<organism evidence="8 9">
    <name type="scientific">Pyrenophora seminiperda CCB06</name>
    <dbReference type="NCBI Taxonomy" id="1302712"/>
    <lineage>
        <taxon>Eukaryota</taxon>
        <taxon>Fungi</taxon>
        <taxon>Dikarya</taxon>
        <taxon>Ascomycota</taxon>
        <taxon>Pezizomycotina</taxon>
        <taxon>Dothideomycetes</taxon>
        <taxon>Pleosporomycetidae</taxon>
        <taxon>Pleosporales</taxon>
        <taxon>Pleosporineae</taxon>
        <taxon>Pleosporaceae</taxon>
        <taxon>Pyrenophora</taxon>
    </lineage>
</organism>
<dbReference type="PANTHER" id="PTHR21022">
    <property type="entry name" value="PREPHENATE DEHYDRATASE P PROTEIN"/>
    <property type="match status" value="1"/>
</dbReference>
<dbReference type="InterPro" id="IPR045865">
    <property type="entry name" value="ACT-like_dom_sf"/>
</dbReference>
<dbReference type="PROSITE" id="PS00857">
    <property type="entry name" value="PREPHENATE_DEHYDR_1"/>
    <property type="match status" value="1"/>
</dbReference>
<feature type="domain" description="Prephenate dehydratase" evidence="6">
    <location>
        <begin position="157"/>
        <end position="361"/>
    </location>
</feature>
<keyword evidence="9" id="KW-1185">Reference proteome</keyword>
<dbReference type="PANTHER" id="PTHR21022:SF19">
    <property type="entry name" value="PREPHENATE DEHYDRATASE-RELATED"/>
    <property type="match status" value="1"/>
</dbReference>
<dbReference type="InterPro" id="IPR002912">
    <property type="entry name" value="ACT_dom"/>
</dbReference>
<dbReference type="EMBL" id="KE747839">
    <property type="protein sequence ID" value="RMZ73193.1"/>
    <property type="molecule type" value="Genomic_DNA"/>
</dbReference>
<name>A0A3M7MFB4_9PLEO</name>
<reference evidence="8 9" key="1">
    <citation type="journal article" date="2014" name="PLoS ONE">
        <title>De novo Genome Assembly of the Fungal Plant Pathogen Pyrenophora semeniperda.</title>
        <authorList>
            <person name="Soliai M.M."/>
            <person name="Meyer S.E."/>
            <person name="Udall J.A."/>
            <person name="Elzinga D.E."/>
            <person name="Hermansen R.A."/>
            <person name="Bodily P.M."/>
            <person name="Hart A.A."/>
            <person name="Coleman C.E."/>
        </authorList>
    </citation>
    <scope>NUCLEOTIDE SEQUENCE [LARGE SCALE GENOMIC DNA]</scope>
    <source>
        <strain evidence="8 9">CCB06</strain>
        <tissue evidence="8">Mycelium</tissue>
    </source>
</reference>
<evidence type="ECO:0000259" key="6">
    <source>
        <dbReference type="PROSITE" id="PS51171"/>
    </source>
</evidence>
<dbReference type="GO" id="GO:0005737">
    <property type="term" value="C:cytoplasm"/>
    <property type="evidence" value="ECO:0007669"/>
    <property type="project" value="TreeGrafter"/>
</dbReference>
<evidence type="ECO:0000256" key="3">
    <source>
        <dbReference type="ARBA" id="ARBA00023222"/>
    </source>
</evidence>
<evidence type="ECO:0000256" key="5">
    <source>
        <dbReference type="ARBA" id="ARBA00029440"/>
    </source>
</evidence>
<dbReference type="Gene3D" id="3.30.70.260">
    <property type="match status" value="1"/>
</dbReference>
<accession>A0A3M7MFB4</accession>
<evidence type="ECO:0000259" key="7">
    <source>
        <dbReference type="PROSITE" id="PS51671"/>
    </source>
</evidence>
<dbReference type="Pfam" id="PF00800">
    <property type="entry name" value="PDT"/>
    <property type="match status" value="1"/>
</dbReference>
<gene>
    <name evidence="8" type="ORF">GMOD_00008999</name>
</gene>
<evidence type="ECO:0000313" key="9">
    <source>
        <dbReference type="Proteomes" id="UP000265663"/>
    </source>
</evidence>
<dbReference type="PROSITE" id="PS51171">
    <property type="entry name" value="PREPHENATE_DEHYDR_3"/>
    <property type="match status" value="1"/>
</dbReference>
<evidence type="ECO:0000256" key="1">
    <source>
        <dbReference type="ARBA" id="ARBA00022605"/>
    </source>
</evidence>
<keyword evidence="4" id="KW-0456">Lyase</keyword>
<dbReference type="AlphaFoldDB" id="A0A3M7MFB4"/>
<dbReference type="InterPro" id="IPR001086">
    <property type="entry name" value="Preph_deHydtase"/>
</dbReference>
<dbReference type="PROSITE" id="PS51671">
    <property type="entry name" value="ACT"/>
    <property type="match status" value="1"/>
</dbReference>
<evidence type="ECO:0000256" key="4">
    <source>
        <dbReference type="ARBA" id="ARBA00023239"/>
    </source>
</evidence>
<dbReference type="Gene3D" id="3.40.190.10">
    <property type="entry name" value="Periplasmic binding protein-like II"/>
    <property type="match status" value="2"/>
</dbReference>
<comment type="pathway">
    <text evidence="5">Amino-acid biosynthesis.</text>
</comment>
<evidence type="ECO:0000256" key="2">
    <source>
        <dbReference type="ARBA" id="ARBA00023141"/>
    </source>
</evidence>
<feature type="domain" description="ACT" evidence="7">
    <location>
        <begin position="392"/>
        <end position="477"/>
    </location>
</feature>
<dbReference type="CDD" id="cd04905">
    <property type="entry name" value="ACT_CM-PDT"/>
    <property type="match status" value="1"/>
</dbReference>
<dbReference type="SUPFAM" id="SSF55021">
    <property type="entry name" value="ACT-like"/>
    <property type="match status" value="1"/>
</dbReference>
<keyword evidence="3" id="KW-0584">Phenylalanine biosynthesis</keyword>
<dbReference type="GO" id="GO:0009094">
    <property type="term" value="P:L-phenylalanine biosynthetic process"/>
    <property type="evidence" value="ECO:0007669"/>
    <property type="project" value="UniProtKB-KW"/>
</dbReference>
<dbReference type="OrthoDB" id="983542at2759"/>
<evidence type="ECO:0000313" key="8">
    <source>
        <dbReference type="EMBL" id="RMZ73193.1"/>
    </source>
</evidence>
<proteinExistence type="predicted"/>
<dbReference type="CDD" id="cd13532">
    <property type="entry name" value="PBP2_PDT_like"/>
    <property type="match status" value="1"/>
</dbReference>
<dbReference type="SUPFAM" id="SSF53850">
    <property type="entry name" value="Periplasmic binding protein-like II"/>
    <property type="match status" value="1"/>
</dbReference>
<keyword evidence="1" id="KW-0028">Amino-acid biosynthesis</keyword>
<protein>
    <submittedName>
        <fullName evidence="8">Chorismate mutase prephenate dehydratase</fullName>
    </submittedName>
</protein>